<feature type="compositionally biased region" description="Polar residues" evidence="1">
    <location>
        <begin position="242"/>
        <end position="257"/>
    </location>
</feature>
<feature type="region of interest" description="Disordered" evidence="1">
    <location>
        <begin position="395"/>
        <end position="418"/>
    </location>
</feature>
<dbReference type="OrthoDB" id="245642at2759"/>
<dbReference type="Proteomes" id="UP000284403">
    <property type="component" value="Unassembled WGS sequence"/>
</dbReference>
<feature type="region of interest" description="Disordered" evidence="1">
    <location>
        <begin position="1"/>
        <end position="172"/>
    </location>
</feature>
<feature type="region of interest" description="Disordered" evidence="1">
    <location>
        <begin position="1013"/>
        <end position="1033"/>
    </location>
</feature>
<feature type="region of interest" description="Disordered" evidence="1">
    <location>
        <begin position="240"/>
        <end position="266"/>
    </location>
</feature>
<comment type="caution">
    <text evidence="2">The sequence shown here is derived from an EMBL/GenBank/DDBJ whole genome shotgun (WGS) entry which is preliminary data.</text>
</comment>
<keyword evidence="3" id="KW-1185">Reference proteome</keyword>
<proteinExistence type="predicted"/>
<sequence length="1033" mass="109837">MPPRNGVAGHAGVAAAPTRSGTRASSAGAVAVGGAAARLRKPARKKTQRRPSTSPAPAPRPGAQPPGERYSPPRLLHAQDLRGEANAQARLQTTLSPRMRMSVYPAGRRAASGGALHEDNIYGNKSSSPPLSTSRTQSAGFLPSSEPSTPSNYEDPSRELSEAGAAQRPVGPLVTEEWARSIVQPQDEYLLYERQTAGIRKREERVRLMQGVWLRERARAAAGPNEGLAAALRPAEAAVPVTSNARQRSLSQQQPRNSPSLESLILDSEELERERTVWMNERQIRARGTPLLFTRPRQQTFGSDRNPYGGWQKSRGAVASSDPTAPTAYGVGGDATALPPQRRNLGDNIMVASILQPGFTNSERSMFTAAGAPSASAPSTHKQPAFPAAAPVSLPQRSAGETSGAERTPSQAAASGGLPPVSSSTLLFFDTAAPDVARLFDNPLFLLRGDENHERLLLAQAEHEARGLLLKLHTTSVQSGHSLLSPGPSRGEEPKARYTQEVYLGVGPPRRRVAPTPVARPAGGAAGAGHVAADNHTAFSAAAGVGAAPRPSAFIAAAWRQEKLRSDAQARYVLLDTPSQQNPAPAAGASEMPLCPRDNSEEGPVEHHSRVEVPAKSKARHREAVASLSTRKKQQEKTAAHKHKRKASTSPSPTPHRGGERLRREKAAANSPSPSPEPLPTPTPTPPPPPLPQPRQEEVVAVAAEKQQHLPEPREQLQPQPQGTTPHLNGSPVASPVKRCRPPGAASPPAKANGAEGGRPREAVCAWDIAYPSTESMSRSPSASSSPVHHLEEAIVKPSTELETSGASRRIGMNTAALGGRGGASPTKHQKRMQQEAVSIVAAAEFSYREGEPDAELKEYVQFALRQEGTQVNAGKGAEEDIMGLPGVAWLKRHQRRLTKAEANTPSVPNGAAPATPGAEKEIVSVNVDDMLDNSDDMLDNSDDGASQWLEELGHYTRNVNAVLAAFGSLWQVPFQDAEKRETLPLVARAQLLFFDSRPPAAKMAAAAVAEKANEKNTCSTNHNGEASSIDVK</sequence>
<dbReference type="EMBL" id="MKKU01000027">
    <property type="protein sequence ID" value="RNF26801.1"/>
    <property type="molecule type" value="Genomic_DNA"/>
</dbReference>
<dbReference type="RefSeq" id="XP_029232007.1">
    <property type="nucleotide sequence ID" value="XM_029367896.1"/>
</dbReference>
<feature type="region of interest" description="Disordered" evidence="1">
    <location>
        <begin position="795"/>
        <end position="829"/>
    </location>
</feature>
<evidence type="ECO:0000313" key="3">
    <source>
        <dbReference type="Proteomes" id="UP000284403"/>
    </source>
</evidence>
<feature type="region of interest" description="Disordered" evidence="1">
    <location>
        <begin position="297"/>
        <end position="342"/>
    </location>
</feature>
<feature type="compositionally biased region" description="Polar residues" evidence="1">
    <location>
        <begin position="123"/>
        <end position="154"/>
    </location>
</feature>
<accession>A0A422QA17</accession>
<dbReference type="AlphaFoldDB" id="A0A422QA17"/>
<protein>
    <submittedName>
        <fullName evidence="2">Uncharacterized protein</fullName>
    </submittedName>
</protein>
<feature type="compositionally biased region" description="Pro residues" evidence="1">
    <location>
        <begin position="54"/>
        <end position="64"/>
    </location>
</feature>
<feature type="compositionally biased region" description="Polar residues" evidence="1">
    <location>
        <begin position="1018"/>
        <end position="1027"/>
    </location>
</feature>
<feature type="compositionally biased region" description="Low complexity" evidence="1">
    <location>
        <begin position="1"/>
        <end position="37"/>
    </location>
</feature>
<gene>
    <name evidence="2" type="ORF">Tco025E_00957</name>
</gene>
<feature type="compositionally biased region" description="Basic and acidic residues" evidence="1">
    <location>
        <begin position="657"/>
        <end position="667"/>
    </location>
</feature>
<feature type="compositionally biased region" description="Basic and acidic residues" evidence="1">
    <location>
        <begin position="706"/>
        <end position="715"/>
    </location>
</feature>
<feature type="compositionally biased region" description="Basic residues" evidence="1">
    <location>
        <begin position="38"/>
        <end position="49"/>
    </location>
</feature>
<feature type="compositionally biased region" description="Pro residues" evidence="1">
    <location>
        <begin position="673"/>
        <end position="693"/>
    </location>
</feature>
<evidence type="ECO:0000256" key="1">
    <source>
        <dbReference type="SAM" id="MobiDB-lite"/>
    </source>
</evidence>
<evidence type="ECO:0000313" key="2">
    <source>
        <dbReference type="EMBL" id="RNF26801.1"/>
    </source>
</evidence>
<feature type="region of interest" description="Disordered" evidence="1">
    <location>
        <begin position="578"/>
        <end position="760"/>
    </location>
</feature>
<reference evidence="2 3" key="1">
    <citation type="journal article" date="2018" name="BMC Genomics">
        <title>Genomic comparison of Trypanosoma conorhini and Trypanosoma rangeli to Trypanosoma cruzi strains of high and low virulence.</title>
        <authorList>
            <person name="Bradwell K.R."/>
            <person name="Koparde V.N."/>
            <person name="Matveyev A.V."/>
            <person name="Serrano M.G."/>
            <person name="Alves J.M."/>
            <person name="Parikh H."/>
            <person name="Huang B."/>
            <person name="Lee V."/>
            <person name="Espinosa-Alvarez O."/>
            <person name="Ortiz P.A."/>
            <person name="Costa-Martins A.G."/>
            <person name="Teixeira M.M."/>
            <person name="Buck G.A."/>
        </authorList>
    </citation>
    <scope>NUCLEOTIDE SEQUENCE [LARGE SCALE GENOMIC DNA]</scope>
    <source>
        <strain evidence="2 3">025E</strain>
    </source>
</reference>
<organism evidence="2 3">
    <name type="scientific">Trypanosoma conorhini</name>
    <dbReference type="NCBI Taxonomy" id="83891"/>
    <lineage>
        <taxon>Eukaryota</taxon>
        <taxon>Discoba</taxon>
        <taxon>Euglenozoa</taxon>
        <taxon>Kinetoplastea</taxon>
        <taxon>Metakinetoplastina</taxon>
        <taxon>Trypanosomatida</taxon>
        <taxon>Trypanosomatidae</taxon>
        <taxon>Trypanosoma</taxon>
    </lineage>
</organism>
<feature type="compositionally biased region" description="Basic and acidic residues" evidence="1">
    <location>
        <begin position="598"/>
        <end position="615"/>
    </location>
</feature>
<name>A0A422QA17_9TRYP</name>
<dbReference type="GeneID" id="40314568"/>